<feature type="compositionally biased region" description="Basic and acidic residues" evidence="1">
    <location>
        <begin position="154"/>
        <end position="168"/>
    </location>
</feature>
<gene>
    <name evidence="2" type="ORF">HYH03_009710</name>
</gene>
<comment type="caution">
    <text evidence="2">The sequence shown here is derived from an EMBL/GenBank/DDBJ whole genome shotgun (WGS) entry which is preliminary data.</text>
</comment>
<organism evidence="2 3">
    <name type="scientific">Edaphochlamys debaryana</name>
    <dbReference type="NCBI Taxonomy" id="47281"/>
    <lineage>
        <taxon>Eukaryota</taxon>
        <taxon>Viridiplantae</taxon>
        <taxon>Chlorophyta</taxon>
        <taxon>core chlorophytes</taxon>
        <taxon>Chlorophyceae</taxon>
        <taxon>CS clade</taxon>
        <taxon>Chlamydomonadales</taxon>
        <taxon>Chlamydomonadales incertae sedis</taxon>
        <taxon>Edaphochlamys</taxon>
    </lineage>
</organism>
<feature type="region of interest" description="Disordered" evidence="1">
    <location>
        <begin position="853"/>
        <end position="878"/>
    </location>
</feature>
<feature type="compositionally biased region" description="Basic and acidic residues" evidence="1">
    <location>
        <begin position="178"/>
        <end position="191"/>
    </location>
</feature>
<evidence type="ECO:0000313" key="2">
    <source>
        <dbReference type="EMBL" id="KAG2491979.1"/>
    </source>
</evidence>
<accession>A0A836BY81</accession>
<protein>
    <submittedName>
        <fullName evidence="2">Uncharacterized protein</fullName>
    </submittedName>
</protein>
<keyword evidence="3" id="KW-1185">Reference proteome</keyword>
<proteinExistence type="predicted"/>
<sequence length="1031" mass="106902">MSDEASAWPSGGAPVPPWARRVASSRQPPAAPPGGLSLLDDADSGPALGDSKEEPLTPAQRRLLVAAGAGIPAYLLTSRPSQQAQALAQQPLRGAWRAGATYRPALRAAATAVLTAATSAITAGPPPPVPLEPHDAKLSELLALSQQRHAHWQRGKEVQEERQREAPRSRVQRSNRPRPAEGSKQGRREQEGGAADDLQFDENGDLVDVYLKPLTARTLQQDVYGAAIQLETAPPPGPLSGGGGARGEGPFAGGRLAPSIFECFARASPTAPVPDQSAPGPARALLLLRCLEEVYGGSPSGNMRAKIHERQAAMKGAWALSSALLRYFGGPTLTLPELRLFVQVVAELHRQFHANLDTGLTEQWLGPLAPLTSIHAVTAIVRALASELQPLGMSLAPPFGPPPPPARNAKAAIEAAAAAVPAEADVQVTLAQIVAKIHVEALHDPKIVAAAMSMHAQGKIARQVLPGPVAAAYTAAVRRLVASKRFAPAELNNDTSVVVANLAGVAANGQPPPGVPPLPRSAFGLLGGPQMGMPFLTGMGGFQKGLGHLEFDLLKKSRSTLGHTLLSRVMPRLGDTLATQVLGGLESLADREGAPPRQPPAVAGPELRIPAGKADVPEVRADLARALLAVDLEARPVEVAAAPAGGGLLAAVLGTAALSVLRLCTLTEVQKAAAQAGQGGGEVAAQEEVADAGLAARAPPCGAAALQPVLHSAGGGDGCVLMRVLPLGSEVAERLAKHYLVMAKRAPYGAAKVDAADLRRPAELLRVAKDMAVELGLGQLSCLVPRQPKDPDCMEAALRVLTLLREEVLLPKGRDCVAVPYLPHLKDNPSFKLLAGRLGEEILVPLGKDSAGRANGGGAGSSGRGGFDNGGGDGSRRLRQGWRQRRAVALTRGLCELLGASGHPADDEFWILRELSSKAYTEQGRVLADMHSGGPAAMMMGMGIAGMAMASFGAPSDRDLRDAIEAEAAYRRGGLSPAWVDLPGGQSFPGVGSPCSLGFLVLEVAVPEGGAKEGGSWQGLVRPKQPASSCR</sequence>
<dbReference type="AlphaFoldDB" id="A0A836BY81"/>
<feature type="compositionally biased region" description="Gly residues" evidence="1">
    <location>
        <begin position="854"/>
        <end position="873"/>
    </location>
</feature>
<feature type="region of interest" description="Disordered" evidence="1">
    <location>
        <begin position="147"/>
        <end position="200"/>
    </location>
</feature>
<evidence type="ECO:0000313" key="3">
    <source>
        <dbReference type="Proteomes" id="UP000612055"/>
    </source>
</evidence>
<dbReference type="Proteomes" id="UP000612055">
    <property type="component" value="Unassembled WGS sequence"/>
</dbReference>
<feature type="region of interest" description="Disordered" evidence="1">
    <location>
        <begin position="1"/>
        <end position="57"/>
    </location>
</feature>
<dbReference type="EMBL" id="JAEHOE010000048">
    <property type="protein sequence ID" value="KAG2491979.1"/>
    <property type="molecule type" value="Genomic_DNA"/>
</dbReference>
<reference evidence="2" key="1">
    <citation type="journal article" date="2020" name="bioRxiv">
        <title>Comparative genomics of Chlamydomonas.</title>
        <authorList>
            <person name="Craig R.J."/>
            <person name="Hasan A.R."/>
            <person name="Ness R.W."/>
            <person name="Keightley P.D."/>
        </authorList>
    </citation>
    <scope>NUCLEOTIDE SEQUENCE</scope>
    <source>
        <strain evidence="2">CCAP 11/70</strain>
    </source>
</reference>
<evidence type="ECO:0000256" key="1">
    <source>
        <dbReference type="SAM" id="MobiDB-lite"/>
    </source>
</evidence>
<name>A0A836BY81_9CHLO</name>